<dbReference type="InterPro" id="IPR010520">
    <property type="entry name" value="FrsA-like"/>
</dbReference>
<dbReference type="EMBL" id="JARVKF010000001">
    <property type="protein sequence ID" value="KAK9426652.1"/>
    <property type="molecule type" value="Genomic_DNA"/>
</dbReference>
<dbReference type="InterPro" id="IPR029058">
    <property type="entry name" value="AB_hydrolase_fold"/>
</dbReference>
<proteinExistence type="predicted"/>
<reference evidence="2 3" key="1">
    <citation type="journal article" date="2024" name="J. Plant Pathol.">
        <title>Sequence and assembly of the genome of Seiridium unicorne, isolate CBS 538.82, causal agent of cypress canker disease.</title>
        <authorList>
            <person name="Scali E."/>
            <person name="Rocca G.D."/>
            <person name="Danti R."/>
            <person name="Garbelotto M."/>
            <person name="Barberini S."/>
            <person name="Baroncelli R."/>
            <person name="Emiliani G."/>
        </authorList>
    </citation>
    <scope>NUCLEOTIDE SEQUENCE [LARGE SCALE GENOMIC DNA]</scope>
    <source>
        <strain evidence="2 3">BM-138-508</strain>
    </source>
</reference>
<evidence type="ECO:0000256" key="1">
    <source>
        <dbReference type="ARBA" id="ARBA00022801"/>
    </source>
</evidence>
<organism evidence="2 3">
    <name type="scientific">Seiridium unicorne</name>
    <dbReference type="NCBI Taxonomy" id="138068"/>
    <lineage>
        <taxon>Eukaryota</taxon>
        <taxon>Fungi</taxon>
        <taxon>Dikarya</taxon>
        <taxon>Ascomycota</taxon>
        <taxon>Pezizomycotina</taxon>
        <taxon>Sordariomycetes</taxon>
        <taxon>Xylariomycetidae</taxon>
        <taxon>Amphisphaeriales</taxon>
        <taxon>Sporocadaceae</taxon>
        <taxon>Seiridium</taxon>
    </lineage>
</organism>
<dbReference type="Proteomes" id="UP001408356">
    <property type="component" value="Unassembled WGS sequence"/>
</dbReference>
<evidence type="ECO:0000313" key="2">
    <source>
        <dbReference type="EMBL" id="KAK9426652.1"/>
    </source>
</evidence>
<dbReference type="PANTHER" id="PTHR22946">
    <property type="entry name" value="DIENELACTONE HYDROLASE DOMAIN-CONTAINING PROTEIN-RELATED"/>
    <property type="match status" value="1"/>
</dbReference>
<sequence>MAGPRGEYFIQDELDSIAAHHVSFQVLWETKWKQLCALGVYPFMFGAIQDFEPVVEEIIKVRLKEPYDWDEYAECFFPKAEDLIERAMAAEQHGNREEASELYLRGSALYRIARFPIPRSKQQQHAWSKGKEAARKGLLLHKYPMVQVDIPHTHAVQGEGGFLPGFFHLPERTSSSHKAPLVIIFTGLDAYRTELAAWKEGWRQVGCATLIVEVPGTGDNPGYPSDPTSPDRVWDSMFEWIAQQEAIDQTRIVNWGFSTGGFYSIRLAHTHPDKLKGVVAHGGGCHYMFSPEWLENADNREYTFDFVPKQRHMGGPQASVIILEWLSQLLGIQIDVDRFMSTIPSKPKY</sequence>
<dbReference type="GO" id="GO:0016787">
    <property type="term" value="F:hydrolase activity"/>
    <property type="evidence" value="ECO:0007669"/>
    <property type="project" value="UniProtKB-KW"/>
</dbReference>
<protein>
    <submittedName>
        <fullName evidence="2">Alpha/Beta hydrolase protein</fullName>
    </submittedName>
</protein>
<dbReference type="InterPro" id="IPR050261">
    <property type="entry name" value="FrsA_esterase"/>
</dbReference>
<name>A0ABR2VI87_9PEZI</name>
<dbReference type="PANTHER" id="PTHR22946:SF12">
    <property type="entry name" value="CONIDIAL PIGMENT BIOSYNTHESIS PROTEIN AYG1 (AFU_ORTHOLOGUE AFUA_2G17550)"/>
    <property type="match status" value="1"/>
</dbReference>
<keyword evidence="1 2" id="KW-0378">Hydrolase</keyword>
<gene>
    <name evidence="2" type="ORF">SUNI508_00179</name>
</gene>
<dbReference type="Pfam" id="PF06500">
    <property type="entry name" value="FrsA-like"/>
    <property type="match status" value="1"/>
</dbReference>
<dbReference type="SUPFAM" id="SSF53474">
    <property type="entry name" value="alpha/beta-Hydrolases"/>
    <property type="match status" value="1"/>
</dbReference>
<evidence type="ECO:0000313" key="3">
    <source>
        <dbReference type="Proteomes" id="UP001408356"/>
    </source>
</evidence>
<comment type="caution">
    <text evidence="2">The sequence shown here is derived from an EMBL/GenBank/DDBJ whole genome shotgun (WGS) entry which is preliminary data.</text>
</comment>
<keyword evidence="3" id="KW-1185">Reference proteome</keyword>
<dbReference type="Gene3D" id="3.40.50.1820">
    <property type="entry name" value="alpha/beta hydrolase"/>
    <property type="match status" value="1"/>
</dbReference>
<accession>A0ABR2VI87</accession>